<accession>A0A6B4JJD0</accession>
<dbReference type="Proteomes" id="UP000486903">
    <property type="component" value="Unassembled WGS sequence"/>
</dbReference>
<protein>
    <submittedName>
        <fullName evidence="1">Chloramphenicol resistance protein</fullName>
    </submittedName>
</protein>
<dbReference type="AlphaFoldDB" id="A0A6B4JJD0"/>
<dbReference type="EMBL" id="SXFB01000016">
    <property type="protein sequence ID" value="NFV27540.1"/>
    <property type="molecule type" value="Genomic_DNA"/>
</dbReference>
<sequence length="142" mass="16577">MTIIESLRKYIKTYPGLKEFEDTVKVNVDKLEKDATVYSIDETVCNPILKKFVDGSSERQFVFVFASREFYGQDVFQNIDNIGFYDKLSDWLEDNTRRGILPQLEDGKQALSIKAISNGYAFNTDETLARYQIQIQLKYYQK</sequence>
<comment type="caution">
    <text evidence="1">The sequence shown here is derived from an EMBL/GenBank/DDBJ whole genome shotgun (WGS) entry which is preliminary data.</text>
</comment>
<dbReference type="RefSeq" id="WP_003371634.1">
    <property type="nucleotide sequence ID" value="NZ_JACBBA010000001.1"/>
</dbReference>
<name>A0A6B4JJD0_CLOBO</name>
<organism evidence="1 2">
    <name type="scientific">Clostridium botulinum</name>
    <dbReference type="NCBI Taxonomy" id="1491"/>
    <lineage>
        <taxon>Bacteria</taxon>
        <taxon>Bacillati</taxon>
        <taxon>Bacillota</taxon>
        <taxon>Clostridia</taxon>
        <taxon>Eubacteriales</taxon>
        <taxon>Clostridiaceae</taxon>
        <taxon>Clostridium</taxon>
    </lineage>
</organism>
<reference evidence="1 2" key="1">
    <citation type="submission" date="2019-04" db="EMBL/GenBank/DDBJ databases">
        <title>Genome sequencing of Clostridium botulinum Groups I-IV and Clostridium butyricum.</title>
        <authorList>
            <person name="Brunt J."/>
            <person name="Van Vliet A.H.M."/>
            <person name="Stringer S.C."/>
            <person name="Carter A.T."/>
            <person name="Peck M.W."/>
        </authorList>
    </citation>
    <scope>NUCLEOTIDE SEQUENCE [LARGE SCALE GENOMIC DNA]</scope>
    <source>
        <strain evidence="1 2">BL81</strain>
    </source>
</reference>
<gene>
    <name evidence="1" type="ORF">FDG31_15505</name>
</gene>
<proteinExistence type="predicted"/>
<evidence type="ECO:0000313" key="1">
    <source>
        <dbReference type="EMBL" id="NFV27540.1"/>
    </source>
</evidence>
<evidence type="ECO:0000313" key="2">
    <source>
        <dbReference type="Proteomes" id="UP000486903"/>
    </source>
</evidence>